<feature type="transmembrane region" description="Helical" evidence="8">
    <location>
        <begin position="325"/>
        <end position="347"/>
    </location>
</feature>
<accession>A0A9P5G4L7</accession>
<keyword evidence="4 8" id="KW-0812">Transmembrane</keyword>
<name>A0A9P5G4L7_GEOCN</name>
<dbReference type="EMBL" id="QQZK01000045">
    <property type="protein sequence ID" value="KAF5100607.1"/>
    <property type="molecule type" value="Genomic_DNA"/>
</dbReference>
<organism evidence="9 10">
    <name type="scientific">Geotrichum candidum</name>
    <name type="common">Oospora lactis</name>
    <name type="synonym">Dipodascus geotrichum</name>
    <dbReference type="NCBI Taxonomy" id="1173061"/>
    <lineage>
        <taxon>Eukaryota</taxon>
        <taxon>Fungi</taxon>
        <taxon>Dikarya</taxon>
        <taxon>Ascomycota</taxon>
        <taxon>Saccharomycotina</taxon>
        <taxon>Dipodascomycetes</taxon>
        <taxon>Dipodascales</taxon>
        <taxon>Dipodascaceae</taxon>
        <taxon>Geotrichum</taxon>
    </lineage>
</organism>
<feature type="transmembrane region" description="Helical" evidence="8">
    <location>
        <begin position="242"/>
        <end position="262"/>
    </location>
</feature>
<evidence type="ECO:0000256" key="3">
    <source>
        <dbReference type="ARBA" id="ARBA00022496"/>
    </source>
</evidence>
<proteinExistence type="inferred from homology"/>
<evidence type="ECO:0008006" key="11">
    <source>
        <dbReference type="Google" id="ProtNLM"/>
    </source>
</evidence>
<sequence length="426" mass="48388">MMLIWFEKYFSVQVFFLIFRETIETAIIVSVLLAFLNQGFGQKSIQTEHEIVESETPIEAAADEDRLAPTEARKVEATSLKIYRQLVFQVWAGAILGLLICLVIGSFFVFAFYYLGKNLWGATEKLWEAIFSILASLIITFMGATMLRVNKMREKWRVKIAQSIIETHKGNASWGLKYLSRRYAIAILPLVTTLREGLEAVVFLGGIGANQPATSFPLPVITAILLGSFIGWVMYRTGDHMSIHYFLIASTCFLYLVAAGLMSRGVWFLELQQFINHVGQDVSEMGSGPGSYDITKSVWHVNCCNSQTDGPWMIFNALLGWQNSATYGSVISYNLYWWAVMIAFYSIKQREKYGYFPLVPKRFQKRYVPKYNYTREEADAMLAEATNLYTYNYNDESTELAANNGPAQSRQSHESLDSNTPLVVRN</sequence>
<keyword evidence="3" id="KW-0813">Transport</keyword>
<keyword evidence="6 8" id="KW-0472">Membrane</keyword>
<keyword evidence="3" id="KW-0410">Iron transport</keyword>
<dbReference type="AlphaFoldDB" id="A0A9P5G4L7"/>
<gene>
    <name evidence="9" type="ORF">DV451_002492</name>
</gene>
<evidence type="ECO:0000256" key="4">
    <source>
        <dbReference type="ARBA" id="ARBA00022692"/>
    </source>
</evidence>
<reference evidence="9" key="2">
    <citation type="submission" date="2020-01" db="EMBL/GenBank/DDBJ databases">
        <authorList>
            <person name="Perkins V."/>
            <person name="Lessard M.-H."/>
            <person name="Dugat-Bony E."/>
            <person name="Frenette M."/>
            <person name="Labrie S."/>
        </authorList>
    </citation>
    <scope>NUCLEOTIDE SEQUENCE</scope>
    <source>
        <strain evidence="9">LMA-70</strain>
    </source>
</reference>
<feature type="transmembrane region" description="Helical" evidence="8">
    <location>
        <begin position="90"/>
        <end position="114"/>
    </location>
</feature>
<comment type="similarity">
    <text evidence="2">Belongs to the oxidase-dependent Fe transporter (OFeT) (TC 9.A.10.1) family.</text>
</comment>
<evidence type="ECO:0000313" key="9">
    <source>
        <dbReference type="EMBL" id="KAF5100607.1"/>
    </source>
</evidence>
<feature type="transmembrane region" description="Helical" evidence="8">
    <location>
        <begin position="12"/>
        <end position="36"/>
    </location>
</feature>
<dbReference type="GO" id="GO:0033573">
    <property type="term" value="C:high-affinity iron permease complex"/>
    <property type="evidence" value="ECO:0007669"/>
    <property type="project" value="InterPro"/>
</dbReference>
<comment type="subcellular location">
    <subcellularLocation>
        <location evidence="1">Membrane</location>
        <topology evidence="1">Multi-pass membrane protein</topology>
    </subcellularLocation>
</comment>
<evidence type="ECO:0000256" key="1">
    <source>
        <dbReference type="ARBA" id="ARBA00004141"/>
    </source>
</evidence>
<dbReference type="PANTHER" id="PTHR31632">
    <property type="entry name" value="IRON TRANSPORTER FTH1"/>
    <property type="match status" value="1"/>
</dbReference>
<dbReference type="PANTHER" id="PTHR31632:SF7">
    <property type="entry name" value="IRON TRANSPORTER FTH1"/>
    <property type="match status" value="1"/>
</dbReference>
<protein>
    <recommendedName>
        <fullName evidence="11">Iron permease FTR1</fullName>
    </recommendedName>
</protein>
<keyword evidence="3" id="KW-0408">Iron</keyword>
<comment type="caution">
    <text evidence="9">The sequence shown here is derived from an EMBL/GenBank/DDBJ whole genome shotgun (WGS) entry which is preliminary data.</text>
</comment>
<evidence type="ECO:0000256" key="2">
    <source>
        <dbReference type="ARBA" id="ARBA00008333"/>
    </source>
</evidence>
<feature type="transmembrane region" description="Helical" evidence="8">
    <location>
        <begin position="126"/>
        <end position="147"/>
    </location>
</feature>
<evidence type="ECO:0000256" key="8">
    <source>
        <dbReference type="SAM" id="Phobius"/>
    </source>
</evidence>
<dbReference type="Proteomes" id="UP000750522">
    <property type="component" value="Unassembled WGS sequence"/>
</dbReference>
<keyword evidence="5 8" id="KW-1133">Transmembrane helix</keyword>
<evidence type="ECO:0000256" key="6">
    <source>
        <dbReference type="ARBA" id="ARBA00023136"/>
    </source>
</evidence>
<dbReference type="InterPro" id="IPR004923">
    <property type="entry name" value="FTR1/Fip1/EfeU"/>
</dbReference>
<feature type="transmembrane region" description="Helical" evidence="8">
    <location>
        <begin position="216"/>
        <end position="235"/>
    </location>
</feature>
<reference evidence="9" key="1">
    <citation type="journal article" date="2020" name="Front. Microbiol.">
        <title>Phenotypic and Genetic Characterization of the Cheese Ripening Yeast Geotrichum candidum.</title>
        <authorList>
            <person name="Perkins V."/>
            <person name="Vignola S."/>
            <person name="Lessard M.H."/>
            <person name="Plante P.L."/>
            <person name="Corbeil J."/>
            <person name="Dugat-Bony E."/>
            <person name="Frenette M."/>
            <person name="Labrie S."/>
        </authorList>
    </citation>
    <scope>NUCLEOTIDE SEQUENCE</scope>
    <source>
        <strain evidence="9">LMA-70</strain>
    </source>
</reference>
<feature type="compositionally biased region" description="Polar residues" evidence="7">
    <location>
        <begin position="417"/>
        <end position="426"/>
    </location>
</feature>
<evidence type="ECO:0000256" key="5">
    <source>
        <dbReference type="ARBA" id="ARBA00022989"/>
    </source>
</evidence>
<dbReference type="Pfam" id="PF03239">
    <property type="entry name" value="FTR1"/>
    <property type="match status" value="1"/>
</dbReference>
<evidence type="ECO:0000313" key="10">
    <source>
        <dbReference type="Proteomes" id="UP000750522"/>
    </source>
</evidence>
<feature type="transmembrane region" description="Helical" evidence="8">
    <location>
        <begin position="183"/>
        <end position="204"/>
    </location>
</feature>
<dbReference type="GO" id="GO:0015093">
    <property type="term" value="F:ferrous iron transmembrane transporter activity"/>
    <property type="evidence" value="ECO:0007669"/>
    <property type="project" value="TreeGrafter"/>
</dbReference>
<evidence type="ECO:0000256" key="7">
    <source>
        <dbReference type="SAM" id="MobiDB-lite"/>
    </source>
</evidence>
<dbReference type="GO" id="GO:0000329">
    <property type="term" value="C:fungal-type vacuole membrane"/>
    <property type="evidence" value="ECO:0007669"/>
    <property type="project" value="TreeGrafter"/>
</dbReference>
<keyword evidence="3" id="KW-0406">Ion transport</keyword>
<feature type="region of interest" description="Disordered" evidence="7">
    <location>
        <begin position="400"/>
        <end position="426"/>
    </location>
</feature>